<dbReference type="OrthoDB" id="3238066at2"/>
<evidence type="ECO:0000256" key="1">
    <source>
        <dbReference type="SAM" id="MobiDB-lite"/>
    </source>
</evidence>
<keyword evidence="2" id="KW-0472">Membrane</keyword>
<keyword evidence="2" id="KW-0812">Transmembrane</keyword>
<keyword evidence="2" id="KW-1133">Transmembrane helix</keyword>
<dbReference type="SUPFAM" id="SSF51338">
    <property type="entry name" value="Composite domain of metallo-dependent hydrolases"/>
    <property type="match status" value="1"/>
</dbReference>
<keyword evidence="5" id="KW-1185">Reference proteome</keyword>
<dbReference type="InterPro" id="IPR033932">
    <property type="entry name" value="YtcJ-like"/>
</dbReference>
<dbReference type="SUPFAM" id="SSF51556">
    <property type="entry name" value="Metallo-dependent hydrolases"/>
    <property type="match status" value="1"/>
</dbReference>
<dbReference type="Gene3D" id="3.10.310.70">
    <property type="match status" value="1"/>
</dbReference>
<gene>
    <name evidence="4" type="ORF">B4915_09125</name>
</gene>
<dbReference type="InterPro" id="IPR032466">
    <property type="entry name" value="Metal_Hydrolase"/>
</dbReference>
<evidence type="ECO:0000313" key="5">
    <source>
        <dbReference type="Proteomes" id="UP000238650"/>
    </source>
</evidence>
<dbReference type="InterPro" id="IPR011059">
    <property type="entry name" value="Metal-dep_hydrolase_composite"/>
</dbReference>
<evidence type="ECO:0000259" key="3">
    <source>
        <dbReference type="Pfam" id="PF07969"/>
    </source>
</evidence>
<protein>
    <recommendedName>
        <fullName evidence="3">Amidohydrolase 3 domain-containing protein</fullName>
    </recommendedName>
</protein>
<feature type="region of interest" description="Disordered" evidence="1">
    <location>
        <begin position="1"/>
        <end position="28"/>
    </location>
</feature>
<dbReference type="GO" id="GO:0016810">
    <property type="term" value="F:hydrolase activity, acting on carbon-nitrogen (but not peptide) bonds"/>
    <property type="evidence" value="ECO:0007669"/>
    <property type="project" value="InterPro"/>
</dbReference>
<sequence>MSEEAQAPQGATTPHDTAKPGETPRKLSRRGLLIGGGAVGLAAVAAGVAFGAASRRPAGDAAIIISNGRVWTGSPERFAEAIAIDSRGTIVAVGTEAEVRRFNGPRTQSIDAGGGTVMPGIHDSHMHSFSGAEGLYYPSLENASMSVAELQKKLQAILDKEGDDRPDNWLVVVDWNPAGLTDAVAHRRYLDALRTKRPIFLRGSDFHNGWANSRALEIAGITAATPSPEGGVIVQEADGPTGLLKDAAMWLVSGKAPELTEAQKREAHEYGFAFLAGVGITSFMDAAGPAERADAFAELSDSGVIPQRISIACGVAAEEIANADETLAAMKRVRARFAEHPRLTVGTAKVFMDGVAEYPAQTAAMLDPYLDPDGTPTDHRGELYVSEDDFAMIATKLDREGWQIHTHSIGDHAVRASLDGFEAAQRANGGARNRHTVTHIQFCSEQDLPRFAENEVIANMQAQWAAPFSFTLDALEPYVGPERHRKQYPLGSLAAEGARLAGSSDWPVDKLNPWNQVRTAVDRTGTFSETGGALSPDQGIALNDSLLMHTAGAAYQLFQDEITGAIRVGMQADVVVLDRDLFGVPIAEVSGTTVNYTLIDGEVVHDVSTQDGKRFVNRTVAAHALAAPAVVPAALPGGRHAVCCGAAHPA</sequence>
<evidence type="ECO:0000256" key="2">
    <source>
        <dbReference type="SAM" id="Phobius"/>
    </source>
</evidence>
<dbReference type="RefSeq" id="WP_146120061.1">
    <property type="nucleotide sequence ID" value="NZ_MWZD01000017.1"/>
</dbReference>
<dbReference type="Proteomes" id="UP000238650">
    <property type="component" value="Unassembled WGS sequence"/>
</dbReference>
<dbReference type="PANTHER" id="PTHR22642:SF2">
    <property type="entry name" value="PROTEIN LONG AFTER FAR-RED 3"/>
    <property type="match status" value="1"/>
</dbReference>
<dbReference type="PROSITE" id="PS51318">
    <property type="entry name" value="TAT"/>
    <property type="match status" value="1"/>
</dbReference>
<dbReference type="Gene3D" id="2.30.40.10">
    <property type="entry name" value="Urease, subunit C, domain 1"/>
    <property type="match status" value="1"/>
</dbReference>
<accession>A0A2S9QN58</accession>
<feature type="transmembrane region" description="Helical" evidence="2">
    <location>
        <begin position="32"/>
        <end position="53"/>
    </location>
</feature>
<evidence type="ECO:0000313" key="4">
    <source>
        <dbReference type="EMBL" id="PRI11023.1"/>
    </source>
</evidence>
<organism evidence="4 5">
    <name type="scientific">Leucobacter massiliensis</name>
    <dbReference type="NCBI Taxonomy" id="1686285"/>
    <lineage>
        <taxon>Bacteria</taxon>
        <taxon>Bacillati</taxon>
        <taxon>Actinomycetota</taxon>
        <taxon>Actinomycetes</taxon>
        <taxon>Micrococcales</taxon>
        <taxon>Microbacteriaceae</taxon>
        <taxon>Leucobacter</taxon>
    </lineage>
</organism>
<dbReference type="AlphaFoldDB" id="A0A2S9QN58"/>
<dbReference type="PANTHER" id="PTHR22642">
    <property type="entry name" value="IMIDAZOLONEPROPIONASE"/>
    <property type="match status" value="1"/>
</dbReference>
<dbReference type="Pfam" id="PF07969">
    <property type="entry name" value="Amidohydro_3"/>
    <property type="match status" value="1"/>
</dbReference>
<feature type="compositionally biased region" description="Basic and acidic residues" evidence="1">
    <location>
        <begin position="16"/>
        <end position="25"/>
    </location>
</feature>
<reference evidence="4 5" key="1">
    <citation type="journal article" date="2017" name="New Microbes New Infect">
        <title>Genome sequence of 'Leucobacter massiliensis' sp. nov. isolated from human pharynx after travel to the 2014 Hajj.</title>
        <authorList>
            <person name="Leangapichart T."/>
            <person name="Gautret P."/>
            <person name="Nguyen T.T."/>
            <person name="Armstrong N."/>
            <person name="Rolain J.M."/>
        </authorList>
    </citation>
    <scope>NUCLEOTIDE SEQUENCE [LARGE SCALE GENOMIC DNA]</scope>
    <source>
        <strain evidence="4 5">122RC15</strain>
    </source>
</reference>
<dbReference type="InterPro" id="IPR013108">
    <property type="entry name" value="Amidohydro_3"/>
</dbReference>
<feature type="domain" description="Amidohydrolase 3" evidence="3">
    <location>
        <begin position="109"/>
        <end position="605"/>
    </location>
</feature>
<dbReference type="InterPro" id="IPR006311">
    <property type="entry name" value="TAT_signal"/>
</dbReference>
<dbReference type="CDD" id="cd01300">
    <property type="entry name" value="YtcJ_like"/>
    <property type="match status" value="1"/>
</dbReference>
<dbReference type="EMBL" id="MWZD01000017">
    <property type="protein sequence ID" value="PRI11023.1"/>
    <property type="molecule type" value="Genomic_DNA"/>
</dbReference>
<name>A0A2S9QN58_9MICO</name>
<proteinExistence type="predicted"/>
<comment type="caution">
    <text evidence="4">The sequence shown here is derived from an EMBL/GenBank/DDBJ whole genome shotgun (WGS) entry which is preliminary data.</text>
</comment>
<dbReference type="Gene3D" id="3.20.20.140">
    <property type="entry name" value="Metal-dependent hydrolases"/>
    <property type="match status" value="1"/>
</dbReference>